<dbReference type="GO" id="GO:0000166">
    <property type="term" value="F:nucleotide binding"/>
    <property type="evidence" value="ECO:0007669"/>
    <property type="project" value="UniProtKB-KW"/>
</dbReference>
<dbReference type="InterPro" id="IPR039383">
    <property type="entry name" value="FHIT"/>
</dbReference>
<gene>
    <name evidence="4" type="ORF">MNBD_GAMMA21-1601</name>
</gene>
<dbReference type="CDD" id="cd01275">
    <property type="entry name" value="FHIT"/>
    <property type="match status" value="1"/>
</dbReference>
<organism evidence="4">
    <name type="scientific">hydrothermal vent metagenome</name>
    <dbReference type="NCBI Taxonomy" id="652676"/>
    <lineage>
        <taxon>unclassified sequences</taxon>
        <taxon>metagenomes</taxon>
        <taxon>ecological metagenomes</taxon>
    </lineage>
</organism>
<dbReference type="InterPro" id="IPR011146">
    <property type="entry name" value="HIT-like"/>
</dbReference>
<dbReference type="PROSITE" id="PS51084">
    <property type="entry name" value="HIT_2"/>
    <property type="match status" value="1"/>
</dbReference>
<name>A0A3B1AMA4_9ZZZZ</name>
<reference evidence="4" key="1">
    <citation type="submission" date="2018-06" db="EMBL/GenBank/DDBJ databases">
        <authorList>
            <person name="Zhirakovskaya E."/>
        </authorList>
    </citation>
    <scope>NUCLEOTIDE SEQUENCE</scope>
</reference>
<protein>
    <submittedName>
        <fullName evidence="4">HIT family protein</fullName>
    </submittedName>
</protein>
<evidence type="ECO:0000259" key="3">
    <source>
        <dbReference type="PROSITE" id="PS51084"/>
    </source>
</evidence>
<proteinExistence type="predicted"/>
<dbReference type="PANTHER" id="PTHR42997:SF1">
    <property type="entry name" value="AP-4-A PHOSPHORYLASE"/>
    <property type="match status" value="1"/>
</dbReference>
<evidence type="ECO:0000313" key="4">
    <source>
        <dbReference type="EMBL" id="VAW95014.1"/>
    </source>
</evidence>
<dbReference type="Pfam" id="PF01230">
    <property type="entry name" value="HIT"/>
    <property type="match status" value="1"/>
</dbReference>
<dbReference type="GO" id="GO:0016787">
    <property type="term" value="F:hydrolase activity"/>
    <property type="evidence" value="ECO:0007669"/>
    <property type="project" value="UniProtKB-KW"/>
</dbReference>
<evidence type="ECO:0000256" key="2">
    <source>
        <dbReference type="ARBA" id="ARBA00022801"/>
    </source>
</evidence>
<dbReference type="PANTHER" id="PTHR42997">
    <property type="entry name" value="HIT FAMILY HYDROLASE"/>
    <property type="match status" value="1"/>
</dbReference>
<keyword evidence="2" id="KW-0378">Hydrolase</keyword>
<accession>A0A3B1AMA4</accession>
<dbReference type="PROSITE" id="PS00892">
    <property type="entry name" value="HIT_1"/>
    <property type="match status" value="1"/>
</dbReference>
<dbReference type="InterPro" id="IPR001310">
    <property type="entry name" value="Histidine_triad_HIT"/>
</dbReference>
<sequence length="133" mass="15085">MHRGCPFCEIVNNDPLHRIVAQNELAFIVRDGFPVSEGHTLIIPKRHVASFFEITSEERESLFALLDSEKKVLDKELNPDAYNIGINDGVAAGQTVSHLHIHLIPRFRGDVDDPRGGIRWIKPEKAVYWSEDT</sequence>
<dbReference type="PRINTS" id="PR00332">
    <property type="entry name" value="HISTRIAD"/>
</dbReference>
<dbReference type="AlphaFoldDB" id="A0A3B1AMA4"/>
<evidence type="ECO:0000256" key="1">
    <source>
        <dbReference type="ARBA" id="ARBA00022741"/>
    </source>
</evidence>
<dbReference type="Gene3D" id="3.30.428.10">
    <property type="entry name" value="HIT-like"/>
    <property type="match status" value="1"/>
</dbReference>
<dbReference type="EMBL" id="UOFR01000031">
    <property type="protein sequence ID" value="VAW95014.1"/>
    <property type="molecule type" value="Genomic_DNA"/>
</dbReference>
<feature type="domain" description="HIT" evidence="3">
    <location>
        <begin position="6"/>
        <end position="113"/>
    </location>
</feature>
<dbReference type="InterPro" id="IPR019808">
    <property type="entry name" value="Histidine_triad_CS"/>
</dbReference>
<dbReference type="SUPFAM" id="SSF54197">
    <property type="entry name" value="HIT-like"/>
    <property type="match status" value="1"/>
</dbReference>
<keyword evidence="1" id="KW-0547">Nucleotide-binding</keyword>
<dbReference type="InterPro" id="IPR052908">
    <property type="entry name" value="AP-4-A_phosphorylase"/>
</dbReference>
<dbReference type="InterPro" id="IPR036265">
    <property type="entry name" value="HIT-like_sf"/>
</dbReference>